<proteinExistence type="predicted"/>
<protein>
    <submittedName>
        <fullName evidence="1">Uncharacterized protein</fullName>
    </submittedName>
</protein>
<evidence type="ECO:0000313" key="1">
    <source>
        <dbReference type="EnsemblMetazoa" id="ACOM029314-PA.1"/>
    </source>
</evidence>
<reference evidence="1" key="1">
    <citation type="submission" date="2022-08" db="UniProtKB">
        <authorList>
            <consortium name="EnsemblMetazoa"/>
        </authorList>
    </citation>
    <scope>IDENTIFICATION</scope>
</reference>
<dbReference type="EnsemblMetazoa" id="ACOM029314-RA">
    <property type="protein sequence ID" value="ACOM029314-PA.1"/>
    <property type="gene ID" value="ACOM029314"/>
</dbReference>
<accession>A0A8W7PDH7</accession>
<dbReference type="AlphaFoldDB" id="A0A8W7PDH7"/>
<dbReference type="Proteomes" id="UP000075882">
    <property type="component" value="Unassembled WGS sequence"/>
</dbReference>
<sequence length="112" mass="11855">MSCDWTEQGGRGVTVELWRVLRDPSLSSSDEGVVELLSATVLLKSIVAYPSDAFFGLSGGSKPTLLLAPFVALVAIVLPLVDPPGTVLVGERMPVPFVPDPAAPLMLCDEFD</sequence>
<organism evidence="1">
    <name type="scientific">Anopheles coluzzii</name>
    <name type="common">African malaria mosquito</name>
    <dbReference type="NCBI Taxonomy" id="1518534"/>
    <lineage>
        <taxon>Eukaryota</taxon>
        <taxon>Metazoa</taxon>
        <taxon>Ecdysozoa</taxon>
        <taxon>Arthropoda</taxon>
        <taxon>Hexapoda</taxon>
        <taxon>Insecta</taxon>
        <taxon>Pterygota</taxon>
        <taxon>Neoptera</taxon>
        <taxon>Endopterygota</taxon>
        <taxon>Diptera</taxon>
        <taxon>Nematocera</taxon>
        <taxon>Culicoidea</taxon>
        <taxon>Culicidae</taxon>
        <taxon>Anophelinae</taxon>
        <taxon>Anopheles</taxon>
    </lineage>
</organism>
<name>A0A8W7PDH7_ANOCL</name>